<name>A0A4U7AUA8_9PEZI</name>
<feature type="compositionally biased region" description="Polar residues" evidence="1">
    <location>
        <begin position="1"/>
        <end position="15"/>
    </location>
</feature>
<gene>
    <name evidence="2" type="ORF">C1H76_5866</name>
</gene>
<protein>
    <submittedName>
        <fullName evidence="2">Uncharacterized protein</fullName>
    </submittedName>
</protein>
<reference evidence="2 3" key="1">
    <citation type="submission" date="2018-02" db="EMBL/GenBank/DDBJ databases">
        <title>Draft genome sequences of Elsinoe sp., causing black scab on jojoba.</title>
        <authorList>
            <person name="Stodart B."/>
            <person name="Jeffress S."/>
            <person name="Ash G."/>
            <person name="Arun Chinnappa K."/>
        </authorList>
    </citation>
    <scope>NUCLEOTIDE SEQUENCE [LARGE SCALE GENOMIC DNA]</scope>
    <source>
        <strain evidence="2 3">Hillstone_2</strain>
    </source>
</reference>
<evidence type="ECO:0000256" key="1">
    <source>
        <dbReference type="SAM" id="MobiDB-lite"/>
    </source>
</evidence>
<sequence>MVLLDSTRSSRQSGASLGYNEEEHPQEDITQGIQPTVDEDHNGVEESTSSGLSTPRSSITPSSEGHGAAAANPPAPIPPAPVMRTSIFDDFGDYMLMIFMVHRHGNDLLVKLEDYTFMSDIWSRGQASLAQLIENIPAGSGTSELVWFSTDGNCTPMPIDDDRKLDIALRKIDETLVCSRH</sequence>
<dbReference type="EMBL" id="PTQR01000075">
    <property type="protein sequence ID" value="TKX21973.1"/>
    <property type="molecule type" value="Genomic_DNA"/>
</dbReference>
<dbReference type="AlphaFoldDB" id="A0A4U7AUA8"/>
<evidence type="ECO:0000313" key="2">
    <source>
        <dbReference type="EMBL" id="TKX21973.1"/>
    </source>
</evidence>
<feature type="region of interest" description="Disordered" evidence="1">
    <location>
        <begin position="1"/>
        <end position="80"/>
    </location>
</feature>
<dbReference type="Proteomes" id="UP000308133">
    <property type="component" value="Unassembled WGS sequence"/>
</dbReference>
<accession>A0A4U7AUA8</accession>
<feature type="compositionally biased region" description="Low complexity" evidence="1">
    <location>
        <begin position="47"/>
        <end position="60"/>
    </location>
</feature>
<comment type="caution">
    <text evidence="2">The sequence shown here is derived from an EMBL/GenBank/DDBJ whole genome shotgun (WGS) entry which is preliminary data.</text>
</comment>
<organism evidence="2 3">
    <name type="scientific">Elsinoe australis</name>
    <dbReference type="NCBI Taxonomy" id="40998"/>
    <lineage>
        <taxon>Eukaryota</taxon>
        <taxon>Fungi</taxon>
        <taxon>Dikarya</taxon>
        <taxon>Ascomycota</taxon>
        <taxon>Pezizomycotina</taxon>
        <taxon>Dothideomycetes</taxon>
        <taxon>Dothideomycetidae</taxon>
        <taxon>Myriangiales</taxon>
        <taxon>Elsinoaceae</taxon>
        <taxon>Elsinoe</taxon>
    </lineage>
</organism>
<proteinExistence type="predicted"/>
<evidence type="ECO:0000313" key="3">
    <source>
        <dbReference type="Proteomes" id="UP000308133"/>
    </source>
</evidence>